<evidence type="ECO:0008006" key="6">
    <source>
        <dbReference type="Google" id="ProtNLM"/>
    </source>
</evidence>
<gene>
    <name evidence="4" type="ORF">RJ640_020378</name>
</gene>
<feature type="domain" description="F-box" evidence="2">
    <location>
        <begin position="4"/>
        <end position="38"/>
    </location>
</feature>
<dbReference type="AlphaFoldDB" id="A0AA88QHX6"/>
<feature type="compositionally biased region" description="Acidic residues" evidence="1">
    <location>
        <begin position="318"/>
        <end position="336"/>
    </location>
</feature>
<reference evidence="4" key="1">
    <citation type="submission" date="2022-12" db="EMBL/GenBank/DDBJ databases">
        <title>Draft genome assemblies for two species of Escallonia (Escalloniales).</title>
        <authorList>
            <person name="Chanderbali A."/>
            <person name="Dervinis C."/>
            <person name="Anghel I."/>
            <person name="Soltis D."/>
            <person name="Soltis P."/>
            <person name="Zapata F."/>
        </authorList>
    </citation>
    <scope>NUCLEOTIDE SEQUENCE</scope>
    <source>
        <strain evidence="4">UCBG92.1500</strain>
        <tissue evidence="4">Leaf</tissue>
    </source>
</reference>
<feature type="domain" description="KIB1-4 beta-propeller" evidence="3">
    <location>
        <begin position="369"/>
        <end position="445"/>
    </location>
</feature>
<sequence>MANWAELPKELLELIISRINTLSNQIRFSGVCSSWRSVGVEKRRRVPRQFPGLMIPSTIVNGETRRFLRLPECRVNEQRDLPVPHKLICIGSTEGWIIVTHESIDMSLLNPFSGAQISLPPVTTLPSSPPGDELTFVTFEKAVLSSNPSLNQDVVVLVIYRADRHRLAFCRLGDDSWRPIEAPKNHTFWDAIWHEGKFYAVYNPGALVTCDIDNQPKVLEYAPAPESERFYERRYLVECGGALLLVRRERRSPSERYYDDSTTDEEEYREVDLENDEHSSDAEEVDQANYLGYINNDHNHDGTSYDRTTDREEHHEDDAEVDEDEEDYSSDAEGEDQGNNLGYVNNHSRIWDDDESDDYDIENHGMLWDKYNTFRFKVYKFLSSKRKWVRVASIGNYALFLGMNSSFSLSAADFPACRGDCIYFTDDDAGPVDDLRGGHDMGIFSLKNKTFEPFFPIKPNQLLKPPPIFIAPIPW</sequence>
<feature type="compositionally biased region" description="Basic and acidic residues" evidence="1">
    <location>
        <begin position="270"/>
        <end position="281"/>
    </location>
</feature>
<dbReference type="PANTHER" id="PTHR44259">
    <property type="entry name" value="OS07G0183000 PROTEIN-RELATED"/>
    <property type="match status" value="1"/>
</dbReference>
<evidence type="ECO:0000313" key="5">
    <source>
        <dbReference type="Proteomes" id="UP001187471"/>
    </source>
</evidence>
<dbReference type="PANTHER" id="PTHR44259:SF114">
    <property type="entry name" value="OS06G0707300 PROTEIN"/>
    <property type="match status" value="1"/>
</dbReference>
<feature type="compositionally biased region" description="Basic and acidic residues" evidence="1">
    <location>
        <begin position="297"/>
        <end position="317"/>
    </location>
</feature>
<dbReference type="Pfam" id="PF00646">
    <property type="entry name" value="F-box"/>
    <property type="match status" value="1"/>
</dbReference>
<name>A0AA88QHX6_9ASTE</name>
<comment type="caution">
    <text evidence="4">The sequence shown here is derived from an EMBL/GenBank/DDBJ whole genome shotgun (WGS) entry which is preliminary data.</text>
</comment>
<dbReference type="Gene3D" id="1.20.1280.50">
    <property type="match status" value="1"/>
</dbReference>
<proteinExistence type="predicted"/>
<protein>
    <recommendedName>
        <fullName evidence="6">DUF295 domain-containing protein</fullName>
    </recommendedName>
</protein>
<evidence type="ECO:0000259" key="2">
    <source>
        <dbReference type="Pfam" id="PF00646"/>
    </source>
</evidence>
<accession>A0AA88QHX6</accession>
<evidence type="ECO:0000313" key="4">
    <source>
        <dbReference type="EMBL" id="KAK2968742.1"/>
    </source>
</evidence>
<dbReference type="InterPro" id="IPR005174">
    <property type="entry name" value="KIB1-4_b-propeller"/>
</dbReference>
<feature type="region of interest" description="Disordered" evidence="1">
    <location>
        <begin position="254"/>
        <end position="343"/>
    </location>
</feature>
<dbReference type="InterPro" id="IPR050942">
    <property type="entry name" value="F-box_BR-signaling"/>
</dbReference>
<feature type="domain" description="KIB1-4 beta-propeller" evidence="3">
    <location>
        <begin position="69"/>
        <end position="258"/>
    </location>
</feature>
<dbReference type="Proteomes" id="UP001187471">
    <property type="component" value="Unassembled WGS sequence"/>
</dbReference>
<dbReference type="Pfam" id="PF03478">
    <property type="entry name" value="Beta-prop_KIB1-4"/>
    <property type="match status" value="2"/>
</dbReference>
<dbReference type="InterPro" id="IPR001810">
    <property type="entry name" value="F-box_dom"/>
</dbReference>
<keyword evidence="5" id="KW-1185">Reference proteome</keyword>
<evidence type="ECO:0000256" key="1">
    <source>
        <dbReference type="SAM" id="MobiDB-lite"/>
    </source>
</evidence>
<evidence type="ECO:0000259" key="3">
    <source>
        <dbReference type="Pfam" id="PF03478"/>
    </source>
</evidence>
<organism evidence="4 5">
    <name type="scientific">Escallonia rubra</name>
    <dbReference type="NCBI Taxonomy" id="112253"/>
    <lineage>
        <taxon>Eukaryota</taxon>
        <taxon>Viridiplantae</taxon>
        <taxon>Streptophyta</taxon>
        <taxon>Embryophyta</taxon>
        <taxon>Tracheophyta</taxon>
        <taxon>Spermatophyta</taxon>
        <taxon>Magnoliopsida</taxon>
        <taxon>eudicotyledons</taxon>
        <taxon>Gunneridae</taxon>
        <taxon>Pentapetalae</taxon>
        <taxon>asterids</taxon>
        <taxon>campanulids</taxon>
        <taxon>Escalloniales</taxon>
        <taxon>Escalloniaceae</taxon>
        <taxon>Escallonia</taxon>
    </lineage>
</organism>
<dbReference type="EMBL" id="JAVXUO010002885">
    <property type="protein sequence ID" value="KAK2968742.1"/>
    <property type="molecule type" value="Genomic_DNA"/>
</dbReference>